<dbReference type="PANTHER" id="PTHR43280:SF2">
    <property type="entry name" value="HTH-TYPE TRANSCRIPTIONAL REGULATOR EXSA"/>
    <property type="match status" value="1"/>
</dbReference>
<evidence type="ECO:0000313" key="8">
    <source>
        <dbReference type="Proteomes" id="UP000673394"/>
    </source>
</evidence>
<feature type="domain" description="Response regulatory" evidence="6">
    <location>
        <begin position="3"/>
        <end position="120"/>
    </location>
</feature>
<proteinExistence type="predicted"/>
<name>A0ABS5C8Y9_9BACL</name>
<dbReference type="PANTHER" id="PTHR43280">
    <property type="entry name" value="ARAC-FAMILY TRANSCRIPTIONAL REGULATOR"/>
    <property type="match status" value="1"/>
</dbReference>
<gene>
    <name evidence="7" type="ORF">I8J30_07000</name>
</gene>
<evidence type="ECO:0000259" key="6">
    <source>
        <dbReference type="PROSITE" id="PS50110"/>
    </source>
</evidence>
<reference evidence="7 8" key="1">
    <citation type="submission" date="2021-04" db="EMBL/GenBank/DDBJ databases">
        <title>Paenibacillus sp. DLE-14 whole genome sequence.</title>
        <authorList>
            <person name="Ham Y.J."/>
        </authorList>
    </citation>
    <scope>NUCLEOTIDE SEQUENCE [LARGE SCALE GENOMIC DNA]</scope>
    <source>
        <strain evidence="7 8">DLE-14</strain>
    </source>
</reference>
<protein>
    <submittedName>
        <fullName evidence="7">Helix-turn-helix domain-containing protein</fullName>
    </submittedName>
</protein>
<evidence type="ECO:0000256" key="3">
    <source>
        <dbReference type="ARBA" id="ARBA00023163"/>
    </source>
</evidence>
<dbReference type="InterPro" id="IPR011006">
    <property type="entry name" value="CheY-like_superfamily"/>
</dbReference>
<dbReference type="SMART" id="SM00342">
    <property type="entry name" value="HTH_ARAC"/>
    <property type="match status" value="1"/>
</dbReference>
<keyword evidence="1" id="KW-0805">Transcription regulation</keyword>
<accession>A0ABS5C8Y9</accession>
<dbReference type="InterPro" id="IPR001789">
    <property type="entry name" value="Sig_transdc_resp-reg_receiver"/>
</dbReference>
<evidence type="ECO:0000256" key="1">
    <source>
        <dbReference type="ARBA" id="ARBA00023015"/>
    </source>
</evidence>
<keyword evidence="4" id="KW-0597">Phosphoprotein</keyword>
<dbReference type="PROSITE" id="PS01124">
    <property type="entry name" value="HTH_ARAC_FAMILY_2"/>
    <property type="match status" value="1"/>
</dbReference>
<evidence type="ECO:0000259" key="5">
    <source>
        <dbReference type="PROSITE" id="PS01124"/>
    </source>
</evidence>
<keyword evidence="8" id="KW-1185">Reference proteome</keyword>
<dbReference type="InterPro" id="IPR009057">
    <property type="entry name" value="Homeodomain-like_sf"/>
</dbReference>
<dbReference type="Pfam" id="PF00072">
    <property type="entry name" value="Response_reg"/>
    <property type="match status" value="1"/>
</dbReference>
<dbReference type="Pfam" id="PF12833">
    <property type="entry name" value="HTH_18"/>
    <property type="match status" value="1"/>
</dbReference>
<feature type="modified residue" description="4-aspartylphosphate" evidence="4">
    <location>
        <position position="55"/>
    </location>
</feature>
<keyword evidence="3" id="KW-0804">Transcription</keyword>
<evidence type="ECO:0000256" key="2">
    <source>
        <dbReference type="ARBA" id="ARBA00023125"/>
    </source>
</evidence>
<dbReference type="InterPro" id="IPR020449">
    <property type="entry name" value="Tscrpt_reg_AraC-type_HTH"/>
</dbReference>
<evidence type="ECO:0000256" key="4">
    <source>
        <dbReference type="PROSITE-ProRule" id="PRU00169"/>
    </source>
</evidence>
<dbReference type="Proteomes" id="UP000673394">
    <property type="component" value="Unassembled WGS sequence"/>
</dbReference>
<dbReference type="InterPro" id="IPR018060">
    <property type="entry name" value="HTH_AraC"/>
</dbReference>
<dbReference type="SUPFAM" id="SSF52172">
    <property type="entry name" value="CheY-like"/>
    <property type="match status" value="1"/>
</dbReference>
<keyword evidence="2" id="KW-0238">DNA-binding</keyword>
<dbReference type="SUPFAM" id="SSF46689">
    <property type="entry name" value="Homeodomain-like"/>
    <property type="match status" value="2"/>
</dbReference>
<dbReference type="RefSeq" id="WP_210656664.1">
    <property type="nucleotide sequence ID" value="NZ_JAGKSP010000002.1"/>
</dbReference>
<comment type="caution">
    <text evidence="7">The sequence shown here is derived from an EMBL/GenBank/DDBJ whole genome shotgun (WGS) entry which is preliminary data.</text>
</comment>
<dbReference type="PRINTS" id="PR00032">
    <property type="entry name" value="HTHARAC"/>
</dbReference>
<sequence length="561" mass="64006">MYRLLIVDDEPAIVDGLVQHFQQVESLELDVCKAYSPLEALAIVKKTKIDLVISDIRMPGKSGLQLADDILFYWPACRIILLTGYSEFDYVYSAIQKNIDNYILKTEGIETIVSAVLAAIDKLDQANQMQAALEQAKQQLTVAEPHLKKQFFEALLLGEKALDLWQAPYFAGLAMKLRSTDQVMMIVGRMDRYDHVPTTYMDKLKLHLSIQDVLRQQLPPHFYVEAVVHDASLLVWFIQPAEDAGMFKNGEGITQWEDISEYLKGMLEPVQDQCRHALNADVSFAISRSAVEWDDAAAEFERLKSSMKKCSLFGQPMSIIHLGDMDDVLKAERPHPAAQLSTGMFNKQLDALQRSLEAGDEPAAAKLTSELYAHVEMNVSSHSLIGMERYYQFVLVIITQMTQVRPSSVQAEDAWTLDLNASKEQLLELVHKLCEQKKEQQNKSEHLIIERIHRFIAEHLGRDLSLARIAEAVYFNPSYLSRFYKQLTGRTLSDYMNATRADAAQQMLEETQMKVNEIALRLGFESPSYFTAFFRKMTGSTPQEFRESVLLRRDRKENRSM</sequence>
<dbReference type="InterPro" id="IPR018062">
    <property type="entry name" value="HTH_AraC-typ_CS"/>
</dbReference>
<feature type="domain" description="HTH araC/xylS-type" evidence="5">
    <location>
        <begin position="450"/>
        <end position="548"/>
    </location>
</feature>
<organism evidence="7 8">
    <name type="scientific">Paenibacillus lignilyticus</name>
    <dbReference type="NCBI Taxonomy" id="1172615"/>
    <lineage>
        <taxon>Bacteria</taxon>
        <taxon>Bacillati</taxon>
        <taxon>Bacillota</taxon>
        <taxon>Bacilli</taxon>
        <taxon>Bacillales</taxon>
        <taxon>Paenibacillaceae</taxon>
        <taxon>Paenibacillus</taxon>
    </lineage>
</organism>
<dbReference type="SMART" id="SM00448">
    <property type="entry name" value="REC"/>
    <property type="match status" value="1"/>
</dbReference>
<dbReference type="CDD" id="cd17536">
    <property type="entry name" value="REC_YesN-like"/>
    <property type="match status" value="1"/>
</dbReference>
<dbReference type="PROSITE" id="PS50110">
    <property type="entry name" value="RESPONSE_REGULATORY"/>
    <property type="match status" value="1"/>
</dbReference>
<dbReference type="Gene3D" id="3.40.50.2300">
    <property type="match status" value="1"/>
</dbReference>
<dbReference type="Gene3D" id="1.10.10.60">
    <property type="entry name" value="Homeodomain-like"/>
    <property type="match status" value="2"/>
</dbReference>
<dbReference type="EMBL" id="JAGKSP010000002">
    <property type="protein sequence ID" value="MBP3962451.1"/>
    <property type="molecule type" value="Genomic_DNA"/>
</dbReference>
<evidence type="ECO:0000313" key="7">
    <source>
        <dbReference type="EMBL" id="MBP3962451.1"/>
    </source>
</evidence>
<dbReference type="PROSITE" id="PS00041">
    <property type="entry name" value="HTH_ARAC_FAMILY_1"/>
    <property type="match status" value="1"/>
</dbReference>